<feature type="transmembrane region" description="Helical" evidence="6">
    <location>
        <begin position="73"/>
        <end position="91"/>
    </location>
</feature>
<keyword evidence="5 6" id="KW-0472">Membrane</keyword>
<feature type="transmembrane region" description="Helical" evidence="6">
    <location>
        <begin position="45"/>
        <end position="61"/>
    </location>
</feature>
<comment type="caution">
    <text evidence="8">The sequence shown here is derived from an EMBL/GenBank/DDBJ whole genome shotgun (WGS) entry which is preliminary data.</text>
</comment>
<dbReference type="PATRIC" id="fig|1618424.3.peg.945"/>
<dbReference type="Proteomes" id="UP000034601">
    <property type="component" value="Unassembled WGS sequence"/>
</dbReference>
<organism evidence="8 9">
    <name type="scientific">Candidatus Daviesbacteria bacterium GW2011_GWA2_40_9</name>
    <dbReference type="NCBI Taxonomy" id="1618424"/>
    <lineage>
        <taxon>Bacteria</taxon>
        <taxon>Candidatus Daviesiibacteriota</taxon>
    </lineage>
</organism>
<evidence type="ECO:0000256" key="3">
    <source>
        <dbReference type="ARBA" id="ARBA00022692"/>
    </source>
</evidence>
<dbReference type="InterPro" id="IPR050638">
    <property type="entry name" value="AA-Vitamin_Transporters"/>
</dbReference>
<feature type="domain" description="EamA" evidence="7">
    <location>
        <begin position="7"/>
        <end position="143"/>
    </location>
</feature>
<dbReference type="PANTHER" id="PTHR32322:SF18">
    <property type="entry name" value="S-ADENOSYLMETHIONINE_S-ADENOSYLHOMOCYSTEINE TRANSPORTER"/>
    <property type="match status" value="1"/>
</dbReference>
<evidence type="ECO:0000256" key="4">
    <source>
        <dbReference type="ARBA" id="ARBA00022989"/>
    </source>
</evidence>
<feature type="transmembrane region" description="Helical" evidence="6">
    <location>
        <begin position="184"/>
        <end position="203"/>
    </location>
</feature>
<sequence length="305" mass="33155">MTSNHTRGIYLALVAAFISGVAIFVNKFAVGIITPPLVFTATKNTAVGLLILGLLLLTRKWKEVKNLSRRESLYLILIGIVGGSIPFYLFFTGLSEVSATSSALIHKTLVFWVAILAVVFLKEKLSNWQILAVMLLFGSNFIIGGFQGFAFSKGELLILIATILWAIENILAKKILPSVDPDIVIAARMGFGSLILLSTAVVTEPTALGKILVLTPSQWFWMILTAATLLGYVMSWYRALKLAPAITVASVLVASTIVTNILSAVFITRVWTLEMAFQSGLILVGLLIFYFAAKRLKTTAKIATV</sequence>
<evidence type="ECO:0000313" key="9">
    <source>
        <dbReference type="Proteomes" id="UP000034601"/>
    </source>
</evidence>
<keyword evidence="4 6" id="KW-1133">Transmembrane helix</keyword>
<comment type="subcellular location">
    <subcellularLocation>
        <location evidence="1">Cell membrane</location>
        <topology evidence="1">Multi-pass membrane protein</topology>
    </subcellularLocation>
</comment>
<evidence type="ECO:0000256" key="2">
    <source>
        <dbReference type="ARBA" id="ARBA00022475"/>
    </source>
</evidence>
<evidence type="ECO:0000256" key="1">
    <source>
        <dbReference type="ARBA" id="ARBA00004651"/>
    </source>
</evidence>
<evidence type="ECO:0000256" key="5">
    <source>
        <dbReference type="ARBA" id="ARBA00023136"/>
    </source>
</evidence>
<reference evidence="8 9" key="1">
    <citation type="journal article" date="2015" name="Nature">
        <title>rRNA introns, odd ribosomes, and small enigmatic genomes across a large radiation of phyla.</title>
        <authorList>
            <person name="Brown C.T."/>
            <person name="Hug L.A."/>
            <person name="Thomas B.C."/>
            <person name="Sharon I."/>
            <person name="Castelle C.J."/>
            <person name="Singh A."/>
            <person name="Wilkins M.J."/>
            <person name="Williams K.H."/>
            <person name="Banfield J.F."/>
        </authorList>
    </citation>
    <scope>NUCLEOTIDE SEQUENCE [LARGE SCALE GENOMIC DNA]</scope>
</reference>
<feature type="domain" description="EamA" evidence="7">
    <location>
        <begin position="153"/>
        <end position="290"/>
    </location>
</feature>
<feature type="transmembrane region" description="Helical" evidence="6">
    <location>
        <begin position="156"/>
        <end position="172"/>
    </location>
</feature>
<proteinExistence type="predicted"/>
<feature type="transmembrane region" description="Helical" evidence="6">
    <location>
        <begin position="219"/>
        <end position="237"/>
    </location>
</feature>
<accession>A0A0G0U015</accession>
<evidence type="ECO:0000259" key="7">
    <source>
        <dbReference type="Pfam" id="PF00892"/>
    </source>
</evidence>
<protein>
    <recommendedName>
        <fullName evidence="7">EamA domain-containing protein</fullName>
    </recommendedName>
</protein>
<feature type="transmembrane region" description="Helical" evidence="6">
    <location>
        <begin position="103"/>
        <end position="121"/>
    </location>
</feature>
<keyword evidence="2" id="KW-1003">Cell membrane</keyword>
<dbReference type="InterPro" id="IPR037185">
    <property type="entry name" value="EmrE-like"/>
</dbReference>
<feature type="transmembrane region" description="Helical" evidence="6">
    <location>
        <begin position="249"/>
        <end position="269"/>
    </location>
</feature>
<dbReference type="PANTHER" id="PTHR32322">
    <property type="entry name" value="INNER MEMBRANE TRANSPORTER"/>
    <property type="match status" value="1"/>
</dbReference>
<dbReference type="AlphaFoldDB" id="A0A0G0U015"/>
<evidence type="ECO:0000256" key="6">
    <source>
        <dbReference type="SAM" id="Phobius"/>
    </source>
</evidence>
<dbReference type="SUPFAM" id="SSF103481">
    <property type="entry name" value="Multidrug resistance efflux transporter EmrE"/>
    <property type="match status" value="1"/>
</dbReference>
<gene>
    <name evidence="8" type="ORF">UU29_C0012G0032</name>
</gene>
<feature type="transmembrane region" description="Helical" evidence="6">
    <location>
        <begin position="128"/>
        <end position="150"/>
    </location>
</feature>
<dbReference type="EMBL" id="LCAB01000012">
    <property type="protein sequence ID" value="KKR82494.1"/>
    <property type="molecule type" value="Genomic_DNA"/>
</dbReference>
<feature type="transmembrane region" description="Helical" evidence="6">
    <location>
        <begin position="275"/>
        <end position="293"/>
    </location>
</feature>
<dbReference type="GO" id="GO:0005886">
    <property type="term" value="C:plasma membrane"/>
    <property type="evidence" value="ECO:0007669"/>
    <property type="project" value="UniProtKB-SubCell"/>
</dbReference>
<dbReference type="Pfam" id="PF00892">
    <property type="entry name" value="EamA"/>
    <property type="match status" value="2"/>
</dbReference>
<evidence type="ECO:0000313" key="8">
    <source>
        <dbReference type="EMBL" id="KKR82494.1"/>
    </source>
</evidence>
<dbReference type="InterPro" id="IPR000620">
    <property type="entry name" value="EamA_dom"/>
</dbReference>
<keyword evidence="3 6" id="KW-0812">Transmembrane</keyword>
<name>A0A0G0U015_9BACT</name>
<feature type="transmembrane region" description="Helical" evidence="6">
    <location>
        <begin position="9"/>
        <end position="33"/>
    </location>
</feature>